<protein>
    <recommendedName>
        <fullName evidence="1">catechol O-methyltransferase</fullName>
        <ecNumber evidence="1">2.1.1.6</ecNumber>
    </recommendedName>
</protein>
<evidence type="ECO:0000256" key="4">
    <source>
        <dbReference type="ARBA" id="ARBA00022691"/>
    </source>
</evidence>
<gene>
    <name evidence="7" type="ORF">ASPZODRAFT_97944</name>
</gene>
<keyword evidence="4" id="KW-0949">S-adenosyl-L-methionine</keyword>
<dbReference type="GO" id="GO:0006584">
    <property type="term" value="P:catecholamine metabolic process"/>
    <property type="evidence" value="ECO:0007669"/>
    <property type="project" value="UniProtKB-KW"/>
</dbReference>
<dbReference type="RefSeq" id="XP_022580746.1">
    <property type="nucleotide sequence ID" value="XM_022730565.1"/>
</dbReference>
<dbReference type="InterPro" id="IPR002935">
    <property type="entry name" value="SAM_O-MeTrfase"/>
</dbReference>
<evidence type="ECO:0000256" key="6">
    <source>
        <dbReference type="ARBA" id="ARBA00023453"/>
    </source>
</evidence>
<name>A0A1L9SGE9_9EURO</name>
<dbReference type="STRING" id="1073090.A0A1L9SGE9"/>
<organism evidence="7 8">
    <name type="scientific">Penicilliopsis zonata CBS 506.65</name>
    <dbReference type="NCBI Taxonomy" id="1073090"/>
    <lineage>
        <taxon>Eukaryota</taxon>
        <taxon>Fungi</taxon>
        <taxon>Dikarya</taxon>
        <taxon>Ascomycota</taxon>
        <taxon>Pezizomycotina</taxon>
        <taxon>Eurotiomycetes</taxon>
        <taxon>Eurotiomycetidae</taxon>
        <taxon>Eurotiales</taxon>
        <taxon>Aspergillaceae</taxon>
        <taxon>Penicilliopsis</taxon>
    </lineage>
</organism>
<sequence length="239" mass="26377">MSSRTTKAIALHEHIFSQPAETFANKPWALMNAMEAFATQIGGMMIFRSSKLKIVQTAMQQMDPKPKTVLEFGTYVGHSALAWGAILQDLQDPSTLPECNVYTFELDPEHARITRDFIKLAGLQDTVHVVEGPAAESVKTLYEQGKITQGAVDMAFIDHWEEYYLPDLKLCESLHLFRRGTIVVADNTDHPGAPDYVAHVKAGGDGTVKYESVSHSTGRSSRPGGPVRASFIVLLVYLL</sequence>
<dbReference type="GO" id="GO:0008171">
    <property type="term" value="F:O-methyltransferase activity"/>
    <property type="evidence" value="ECO:0007669"/>
    <property type="project" value="InterPro"/>
</dbReference>
<evidence type="ECO:0000256" key="3">
    <source>
        <dbReference type="ARBA" id="ARBA00022679"/>
    </source>
</evidence>
<keyword evidence="2" id="KW-0489">Methyltransferase</keyword>
<proteinExistence type="inferred from homology"/>
<reference evidence="8" key="1">
    <citation type="journal article" date="2017" name="Genome Biol.">
        <title>Comparative genomics reveals high biological diversity and specific adaptations in the industrially and medically important fungal genus Aspergillus.</title>
        <authorList>
            <person name="de Vries R.P."/>
            <person name="Riley R."/>
            <person name="Wiebenga A."/>
            <person name="Aguilar-Osorio G."/>
            <person name="Amillis S."/>
            <person name="Uchima C.A."/>
            <person name="Anderluh G."/>
            <person name="Asadollahi M."/>
            <person name="Askin M."/>
            <person name="Barry K."/>
            <person name="Battaglia E."/>
            <person name="Bayram O."/>
            <person name="Benocci T."/>
            <person name="Braus-Stromeyer S.A."/>
            <person name="Caldana C."/>
            <person name="Canovas D."/>
            <person name="Cerqueira G.C."/>
            <person name="Chen F."/>
            <person name="Chen W."/>
            <person name="Choi C."/>
            <person name="Clum A."/>
            <person name="Dos Santos R.A."/>
            <person name="Damasio A.R."/>
            <person name="Diallinas G."/>
            <person name="Emri T."/>
            <person name="Fekete E."/>
            <person name="Flipphi M."/>
            <person name="Freyberg S."/>
            <person name="Gallo A."/>
            <person name="Gournas C."/>
            <person name="Habgood R."/>
            <person name="Hainaut M."/>
            <person name="Harispe M.L."/>
            <person name="Henrissat B."/>
            <person name="Hilden K.S."/>
            <person name="Hope R."/>
            <person name="Hossain A."/>
            <person name="Karabika E."/>
            <person name="Karaffa L."/>
            <person name="Karanyi Z."/>
            <person name="Krasevec N."/>
            <person name="Kuo A."/>
            <person name="Kusch H."/>
            <person name="LaButti K."/>
            <person name="Lagendijk E.L."/>
            <person name="Lapidus A."/>
            <person name="Levasseur A."/>
            <person name="Lindquist E."/>
            <person name="Lipzen A."/>
            <person name="Logrieco A.F."/>
            <person name="MacCabe A."/>
            <person name="Maekelae M.R."/>
            <person name="Malavazi I."/>
            <person name="Melin P."/>
            <person name="Meyer V."/>
            <person name="Mielnichuk N."/>
            <person name="Miskei M."/>
            <person name="Molnar A.P."/>
            <person name="Mule G."/>
            <person name="Ngan C.Y."/>
            <person name="Orejas M."/>
            <person name="Orosz E."/>
            <person name="Ouedraogo J.P."/>
            <person name="Overkamp K.M."/>
            <person name="Park H.-S."/>
            <person name="Perrone G."/>
            <person name="Piumi F."/>
            <person name="Punt P.J."/>
            <person name="Ram A.F."/>
            <person name="Ramon A."/>
            <person name="Rauscher S."/>
            <person name="Record E."/>
            <person name="Riano-Pachon D.M."/>
            <person name="Robert V."/>
            <person name="Roehrig J."/>
            <person name="Ruller R."/>
            <person name="Salamov A."/>
            <person name="Salih N.S."/>
            <person name="Samson R.A."/>
            <person name="Sandor E."/>
            <person name="Sanguinetti M."/>
            <person name="Schuetze T."/>
            <person name="Sepcic K."/>
            <person name="Shelest E."/>
            <person name="Sherlock G."/>
            <person name="Sophianopoulou V."/>
            <person name="Squina F.M."/>
            <person name="Sun H."/>
            <person name="Susca A."/>
            <person name="Todd R.B."/>
            <person name="Tsang A."/>
            <person name="Unkles S.E."/>
            <person name="van de Wiele N."/>
            <person name="van Rossen-Uffink D."/>
            <person name="Oliveira J.V."/>
            <person name="Vesth T.C."/>
            <person name="Visser J."/>
            <person name="Yu J.-H."/>
            <person name="Zhou M."/>
            <person name="Andersen M.R."/>
            <person name="Archer D.B."/>
            <person name="Baker S.E."/>
            <person name="Benoit I."/>
            <person name="Brakhage A.A."/>
            <person name="Braus G.H."/>
            <person name="Fischer R."/>
            <person name="Frisvad J.C."/>
            <person name="Goldman G.H."/>
            <person name="Houbraken J."/>
            <person name="Oakley B."/>
            <person name="Pocsi I."/>
            <person name="Scazzocchio C."/>
            <person name="Seiboth B."/>
            <person name="vanKuyk P.A."/>
            <person name="Wortman J."/>
            <person name="Dyer P.S."/>
            <person name="Grigoriev I.V."/>
        </authorList>
    </citation>
    <scope>NUCLEOTIDE SEQUENCE [LARGE SCALE GENOMIC DNA]</scope>
    <source>
        <strain evidence="8">CBS 506.65</strain>
    </source>
</reference>
<dbReference type="GO" id="GO:0032259">
    <property type="term" value="P:methylation"/>
    <property type="evidence" value="ECO:0007669"/>
    <property type="project" value="UniProtKB-KW"/>
</dbReference>
<dbReference type="EMBL" id="KV878343">
    <property type="protein sequence ID" value="OJJ46236.1"/>
    <property type="molecule type" value="Genomic_DNA"/>
</dbReference>
<evidence type="ECO:0000313" key="8">
    <source>
        <dbReference type="Proteomes" id="UP000184188"/>
    </source>
</evidence>
<dbReference type="AlphaFoldDB" id="A0A1L9SGE9"/>
<comment type="similarity">
    <text evidence="6">Belongs to the class I-like SAM-binding methyltransferase superfamily. Cation-dependent O-methyltransferase family.</text>
</comment>
<evidence type="ECO:0000256" key="1">
    <source>
        <dbReference type="ARBA" id="ARBA00012880"/>
    </source>
</evidence>
<dbReference type="SUPFAM" id="SSF53335">
    <property type="entry name" value="S-adenosyl-L-methionine-dependent methyltransferases"/>
    <property type="match status" value="1"/>
</dbReference>
<dbReference type="PROSITE" id="PS51682">
    <property type="entry name" value="SAM_OMT_I"/>
    <property type="match status" value="1"/>
</dbReference>
<dbReference type="Proteomes" id="UP000184188">
    <property type="component" value="Unassembled WGS sequence"/>
</dbReference>
<dbReference type="GeneID" id="34617029"/>
<dbReference type="Pfam" id="PF01596">
    <property type="entry name" value="Methyltransf_3"/>
    <property type="match status" value="1"/>
</dbReference>
<accession>A0A1L9SGE9</accession>
<keyword evidence="5" id="KW-0128">Catecholamine metabolism</keyword>
<dbReference type="PANTHER" id="PTHR43836:SF2">
    <property type="entry name" value="CATECHOL O-METHYLTRANSFERASE 1-RELATED"/>
    <property type="match status" value="1"/>
</dbReference>
<dbReference type="OrthoDB" id="186626at2759"/>
<dbReference type="PANTHER" id="PTHR43836">
    <property type="entry name" value="CATECHOL O-METHYLTRANSFERASE 1-RELATED"/>
    <property type="match status" value="1"/>
</dbReference>
<keyword evidence="8" id="KW-1185">Reference proteome</keyword>
<evidence type="ECO:0000256" key="5">
    <source>
        <dbReference type="ARBA" id="ARBA00022939"/>
    </source>
</evidence>
<dbReference type="EC" id="2.1.1.6" evidence="1"/>
<keyword evidence="3" id="KW-0808">Transferase</keyword>
<dbReference type="Gene3D" id="3.40.50.150">
    <property type="entry name" value="Vaccinia Virus protein VP39"/>
    <property type="match status" value="1"/>
</dbReference>
<evidence type="ECO:0000313" key="7">
    <source>
        <dbReference type="EMBL" id="OJJ46236.1"/>
    </source>
</evidence>
<dbReference type="VEuPathDB" id="FungiDB:ASPZODRAFT_97944"/>
<dbReference type="InterPro" id="IPR029063">
    <property type="entry name" value="SAM-dependent_MTases_sf"/>
</dbReference>
<evidence type="ECO:0000256" key="2">
    <source>
        <dbReference type="ARBA" id="ARBA00022603"/>
    </source>
</evidence>